<dbReference type="RefSeq" id="WP_076365359.1">
    <property type="nucleotide sequence ID" value="NZ_FTMX01000001.1"/>
</dbReference>
<dbReference type="Gene3D" id="3.40.50.300">
    <property type="entry name" value="P-loop containing nucleotide triphosphate hydrolases"/>
    <property type="match status" value="1"/>
</dbReference>
<dbReference type="Proteomes" id="UP000185829">
    <property type="component" value="Unassembled WGS sequence"/>
</dbReference>
<proteinExistence type="predicted"/>
<evidence type="ECO:0000313" key="2">
    <source>
        <dbReference type="Proteomes" id="UP000185829"/>
    </source>
</evidence>
<name>A0A9X8R429_9BACI</name>
<evidence type="ECO:0000313" key="1">
    <source>
        <dbReference type="EMBL" id="SIQ29553.1"/>
    </source>
</evidence>
<dbReference type="EMBL" id="FTMX01000001">
    <property type="protein sequence ID" value="SIQ29553.1"/>
    <property type="molecule type" value="Genomic_DNA"/>
</dbReference>
<gene>
    <name evidence="1" type="ORF">SAMN05878482_101861</name>
</gene>
<comment type="caution">
    <text evidence="1">The sequence shown here is derived from an EMBL/GenBank/DDBJ whole genome shotgun (WGS) entry which is preliminary data.</text>
</comment>
<dbReference type="InterPro" id="IPR027417">
    <property type="entry name" value="P-loop_NTPase"/>
</dbReference>
<protein>
    <recommendedName>
        <fullName evidence="3">KAP NTPase domain-containing protein</fullName>
    </recommendedName>
</protein>
<reference evidence="1 2" key="1">
    <citation type="submission" date="2017-01" db="EMBL/GenBank/DDBJ databases">
        <authorList>
            <person name="Varghese N."/>
            <person name="Submissions S."/>
        </authorList>
    </citation>
    <scope>NUCLEOTIDE SEQUENCE [LARGE SCALE GENOMIC DNA]</scope>
    <source>
        <strain evidence="1 2">RUG2-6</strain>
    </source>
</reference>
<evidence type="ECO:0008006" key="3">
    <source>
        <dbReference type="Google" id="ProtNLM"/>
    </source>
</evidence>
<accession>A0A9X8R429</accession>
<dbReference type="AlphaFoldDB" id="A0A9X8R429"/>
<organism evidence="1 2">
    <name type="scientific">Peribacillus simplex</name>
    <dbReference type="NCBI Taxonomy" id="1478"/>
    <lineage>
        <taxon>Bacteria</taxon>
        <taxon>Bacillati</taxon>
        <taxon>Bacillota</taxon>
        <taxon>Bacilli</taxon>
        <taxon>Bacillales</taxon>
        <taxon>Bacillaceae</taxon>
        <taxon>Peribacillus</taxon>
    </lineage>
</organism>
<sequence>MKEIKEGVKTYLELNKTDYALQINGEWGIGKTYYVKNVIQPFIESQEVNDVKGNKNKDNRYKFIYISLNGLKNVEEIGDRILFANLNGLETGFALTQSILKIGPGLAGLTGPLGWWSKLFSESALHIKKEIQSKSYKMLNLKQMVLCFDDLERIDPSINMEQVLGFINTNFVEHGKVKTIFVSNQDKVKDIEAFIEKKEKVIGRTLTYNRPITDILENYWSDIYKNEYLDFLNENIEFVKKSIEAASMNNLRTLRFTLDNFSVIFQSLDNDFFEHDEWLKENKRDILCNLFVFNLILSNEYKEGEEINLEELNFDSHSIYFRHLFEEQHLNKTSSKTEEYQKKIINKYFKNKIGYSIIKDFYAYFNQVGILVIDGVLNQKLLKDEITKYIPKEEKSMLALNQMFNYLTLELNEVRETAVDIIEHLKKGNYDVFHIPSVFQILNELKEKGYIEYDMDEIFKLANKEISSSFEGKNQIDGIPDLLFENKFNNKVQDEKYLELVSTIRELRNRYNEESKGEKMQNFLDSLHTMEDAEINNSYKDIQHEENWFFLINKTPFANTIVNMNNKGIGFFSSIIKERYVMPYANSMRQIESKDLDVFISNLKGSIDSVDDKLKTDVLKELLSTLEKALSLISEPLIT</sequence>